<sequence>MNTDLIGWAASAVLLATLIRQIVTQARDRQARGVSKWLFLGQILSSAGFIVYSILVGSPVFIATHSCILVTAVVGQIVTARNRRG</sequence>
<feature type="transmembrane region" description="Helical" evidence="1">
    <location>
        <begin position="35"/>
        <end position="55"/>
    </location>
</feature>
<evidence type="ECO:0008006" key="4">
    <source>
        <dbReference type="Google" id="ProtNLM"/>
    </source>
</evidence>
<reference evidence="2" key="1">
    <citation type="submission" date="2022-07" db="EMBL/GenBank/DDBJ databases">
        <title>Tahibacter sp., a new gammaproteobacterium isolated from the silt sample collected at pig farm.</title>
        <authorList>
            <person name="Chen H."/>
        </authorList>
    </citation>
    <scope>NUCLEOTIDE SEQUENCE</scope>
    <source>
        <strain evidence="2">P2K</strain>
    </source>
</reference>
<evidence type="ECO:0000256" key="1">
    <source>
        <dbReference type="SAM" id="Phobius"/>
    </source>
</evidence>
<feature type="transmembrane region" description="Helical" evidence="1">
    <location>
        <begin position="61"/>
        <end position="80"/>
    </location>
</feature>
<accession>A0ABT1QMY9</accession>
<evidence type="ECO:0000313" key="3">
    <source>
        <dbReference type="Proteomes" id="UP001165498"/>
    </source>
</evidence>
<evidence type="ECO:0000313" key="2">
    <source>
        <dbReference type="EMBL" id="MCQ4163899.1"/>
    </source>
</evidence>
<dbReference type="RefSeq" id="WP_255911582.1">
    <property type="nucleotide sequence ID" value="NZ_JANFQO010000003.1"/>
</dbReference>
<protein>
    <recommendedName>
        <fullName evidence="4">PQ loop repeat protein</fullName>
    </recommendedName>
</protein>
<comment type="caution">
    <text evidence="2">The sequence shown here is derived from an EMBL/GenBank/DDBJ whole genome shotgun (WGS) entry which is preliminary data.</text>
</comment>
<name>A0ABT1QMY9_9GAMM</name>
<organism evidence="2 3">
    <name type="scientific">Tahibacter harae</name>
    <dbReference type="NCBI Taxonomy" id="2963937"/>
    <lineage>
        <taxon>Bacteria</taxon>
        <taxon>Pseudomonadati</taxon>
        <taxon>Pseudomonadota</taxon>
        <taxon>Gammaproteobacteria</taxon>
        <taxon>Lysobacterales</taxon>
        <taxon>Rhodanobacteraceae</taxon>
        <taxon>Tahibacter</taxon>
    </lineage>
</organism>
<keyword evidence="1" id="KW-0812">Transmembrane</keyword>
<feature type="transmembrane region" description="Helical" evidence="1">
    <location>
        <begin position="6"/>
        <end position="23"/>
    </location>
</feature>
<keyword evidence="3" id="KW-1185">Reference proteome</keyword>
<dbReference type="Gene3D" id="1.20.1280.290">
    <property type="match status" value="1"/>
</dbReference>
<keyword evidence="1" id="KW-1133">Transmembrane helix</keyword>
<dbReference type="EMBL" id="JANFQO010000003">
    <property type="protein sequence ID" value="MCQ4163899.1"/>
    <property type="molecule type" value="Genomic_DNA"/>
</dbReference>
<proteinExistence type="predicted"/>
<dbReference type="Proteomes" id="UP001165498">
    <property type="component" value="Unassembled WGS sequence"/>
</dbReference>
<keyword evidence="1" id="KW-0472">Membrane</keyword>
<gene>
    <name evidence="2" type="ORF">NM961_04165</name>
</gene>